<sequence>MSEKNTAPEPEETTEADEVEAHGVLGLQKLDTDKGGAPGFNEPAMSCSSCVAGTVCTAS</sequence>
<keyword evidence="3" id="KW-1185">Reference proteome</keyword>
<evidence type="ECO:0000313" key="2">
    <source>
        <dbReference type="EMBL" id="GAA1664162.1"/>
    </source>
</evidence>
<feature type="compositionally biased region" description="Acidic residues" evidence="1">
    <location>
        <begin position="9"/>
        <end position="18"/>
    </location>
</feature>
<dbReference type="RefSeq" id="WP_163569741.1">
    <property type="nucleotide sequence ID" value="NZ_BAAANY010000004.1"/>
</dbReference>
<dbReference type="Proteomes" id="UP001500618">
    <property type="component" value="Unassembled WGS sequence"/>
</dbReference>
<organism evidence="2 3">
    <name type="scientific">Fodinicola feengrottensis</name>
    <dbReference type="NCBI Taxonomy" id="435914"/>
    <lineage>
        <taxon>Bacteria</taxon>
        <taxon>Bacillati</taxon>
        <taxon>Actinomycetota</taxon>
        <taxon>Actinomycetes</taxon>
        <taxon>Mycobacteriales</taxon>
        <taxon>Fodinicola</taxon>
    </lineage>
</organism>
<evidence type="ECO:0000313" key="3">
    <source>
        <dbReference type="Proteomes" id="UP001500618"/>
    </source>
</evidence>
<gene>
    <name evidence="2" type="ORF">GCM10009765_12150</name>
</gene>
<evidence type="ECO:0000256" key="1">
    <source>
        <dbReference type="SAM" id="MobiDB-lite"/>
    </source>
</evidence>
<evidence type="ECO:0008006" key="4">
    <source>
        <dbReference type="Google" id="ProtNLM"/>
    </source>
</evidence>
<accession>A0ABN2G307</accession>
<protein>
    <recommendedName>
        <fullName evidence="4">Thiazolylpeptide-type bacteriocin</fullName>
    </recommendedName>
</protein>
<reference evidence="2 3" key="1">
    <citation type="journal article" date="2019" name="Int. J. Syst. Evol. Microbiol.">
        <title>The Global Catalogue of Microorganisms (GCM) 10K type strain sequencing project: providing services to taxonomists for standard genome sequencing and annotation.</title>
        <authorList>
            <consortium name="The Broad Institute Genomics Platform"/>
            <consortium name="The Broad Institute Genome Sequencing Center for Infectious Disease"/>
            <person name="Wu L."/>
            <person name="Ma J."/>
        </authorList>
    </citation>
    <scope>NUCLEOTIDE SEQUENCE [LARGE SCALE GENOMIC DNA]</scope>
    <source>
        <strain evidence="2 3">JCM 14718</strain>
    </source>
</reference>
<dbReference type="EMBL" id="BAAANY010000004">
    <property type="protein sequence ID" value="GAA1664162.1"/>
    <property type="molecule type" value="Genomic_DNA"/>
</dbReference>
<comment type="caution">
    <text evidence="2">The sequence shown here is derived from an EMBL/GenBank/DDBJ whole genome shotgun (WGS) entry which is preliminary data.</text>
</comment>
<proteinExistence type="predicted"/>
<name>A0ABN2G307_9ACTN</name>
<feature type="region of interest" description="Disordered" evidence="1">
    <location>
        <begin position="1"/>
        <end position="43"/>
    </location>
</feature>